<dbReference type="AlphaFoldDB" id="A0A5N5W1M7"/>
<accession>A0A5N5W1M7</accession>
<protein>
    <submittedName>
        <fullName evidence="1">Uncharacterized protein</fullName>
    </submittedName>
</protein>
<gene>
    <name evidence="1" type="ORF">FRZ00_26645</name>
</gene>
<reference evidence="1 2" key="1">
    <citation type="journal article" date="2019" name="Microb. Cell Fact.">
        <title>Exploring novel herbicidin analogues by transcriptional regulator overexpression and MS/MS molecular networking.</title>
        <authorList>
            <person name="Shi Y."/>
            <person name="Gu R."/>
            <person name="Li Y."/>
            <person name="Wang X."/>
            <person name="Ren W."/>
            <person name="Li X."/>
            <person name="Wang L."/>
            <person name="Xie Y."/>
            <person name="Hong B."/>
        </authorList>
    </citation>
    <scope>NUCLEOTIDE SEQUENCE [LARGE SCALE GENOMIC DNA]</scope>
    <source>
        <strain evidence="1 2">US-43</strain>
    </source>
</reference>
<name>A0A5N5W1M7_STRMB</name>
<comment type="caution">
    <text evidence="1">The sequence shown here is derived from an EMBL/GenBank/DDBJ whole genome shotgun (WGS) entry which is preliminary data.</text>
</comment>
<keyword evidence="2" id="KW-1185">Reference proteome</keyword>
<dbReference type="EMBL" id="VOKX01000106">
    <property type="protein sequence ID" value="KAB7835792.1"/>
    <property type="molecule type" value="Genomic_DNA"/>
</dbReference>
<sequence>MTQWTPKLTNVKGTDGTVGSGHYVETGGVVTFTAQIVAKKETNAASSGGFGLTLPRPAKTGVRYLFNLSLDGRDADRGVWTGEAQMYAGSDGSQIDRLRVTSPSNGAEVLNIQHLYGDVEGAQDAEIITVTGSYLAA</sequence>
<proteinExistence type="predicted"/>
<evidence type="ECO:0000313" key="2">
    <source>
        <dbReference type="Proteomes" id="UP000327000"/>
    </source>
</evidence>
<dbReference type="RefSeq" id="WP_152265249.1">
    <property type="nucleotide sequence ID" value="NZ_VOKX01000106.1"/>
</dbReference>
<organism evidence="1 2">
    <name type="scientific">Streptomyces mobaraensis</name>
    <name type="common">Streptoverticillium mobaraense</name>
    <dbReference type="NCBI Taxonomy" id="35621"/>
    <lineage>
        <taxon>Bacteria</taxon>
        <taxon>Bacillati</taxon>
        <taxon>Actinomycetota</taxon>
        <taxon>Actinomycetes</taxon>
        <taxon>Kitasatosporales</taxon>
        <taxon>Streptomycetaceae</taxon>
        <taxon>Streptomyces</taxon>
    </lineage>
</organism>
<evidence type="ECO:0000313" key="1">
    <source>
        <dbReference type="EMBL" id="KAB7835792.1"/>
    </source>
</evidence>
<dbReference type="OrthoDB" id="4212072at2"/>
<dbReference type="Proteomes" id="UP000327000">
    <property type="component" value="Unassembled WGS sequence"/>
</dbReference>